<dbReference type="InterPro" id="IPR001036">
    <property type="entry name" value="Acrflvin-R"/>
</dbReference>
<feature type="transmembrane region" description="Helical" evidence="1">
    <location>
        <begin position="893"/>
        <end position="913"/>
    </location>
</feature>
<feature type="transmembrane region" description="Helical" evidence="1">
    <location>
        <begin position="867"/>
        <end position="886"/>
    </location>
</feature>
<accession>A0A2M9ZB08</accession>
<dbReference type="Gene3D" id="1.20.1640.10">
    <property type="entry name" value="Multidrug efflux transporter AcrB transmembrane domain"/>
    <property type="match status" value="2"/>
</dbReference>
<dbReference type="SUPFAM" id="SSF82693">
    <property type="entry name" value="Multidrug efflux transporter AcrB pore domain, PN1, PN2, PC1 and PC2 subdomains"/>
    <property type="match status" value="3"/>
</dbReference>
<feature type="transmembrane region" description="Helical" evidence="1">
    <location>
        <begin position="531"/>
        <end position="553"/>
    </location>
</feature>
<dbReference type="PANTHER" id="PTHR32063">
    <property type="match status" value="1"/>
</dbReference>
<dbReference type="AlphaFoldDB" id="A0A2M9ZB08"/>
<keyword evidence="1" id="KW-0472">Membrane</keyword>
<feature type="transmembrane region" description="Helical" evidence="1">
    <location>
        <begin position="431"/>
        <end position="452"/>
    </location>
</feature>
<dbReference type="Pfam" id="PF00873">
    <property type="entry name" value="ACR_tran"/>
    <property type="match status" value="1"/>
</dbReference>
<feature type="transmembrane region" description="Helical" evidence="1">
    <location>
        <begin position="333"/>
        <end position="353"/>
    </location>
</feature>
<feature type="transmembrane region" description="Helical" evidence="1">
    <location>
        <begin position="919"/>
        <end position="940"/>
    </location>
</feature>
<evidence type="ECO:0000313" key="3">
    <source>
        <dbReference type="Proteomes" id="UP000231912"/>
    </source>
</evidence>
<dbReference type="RefSeq" id="WP_100759048.1">
    <property type="nucleotide sequence ID" value="NZ_NPDT01000004.1"/>
</dbReference>
<dbReference type="PANTHER" id="PTHR32063:SF33">
    <property type="entry name" value="RND SUPERFAMILY EFFLUX PUMP PERMEASE COMPONENT"/>
    <property type="match status" value="1"/>
</dbReference>
<proteinExistence type="predicted"/>
<reference evidence="2 3" key="1">
    <citation type="submission" date="2017-07" db="EMBL/GenBank/DDBJ databases">
        <title>Leptospira spp. isolated from tropical soils.</title>
        <authorList>
            <person name="Thibeaux R."/>
            <person name="Iraola G."/>
            <person name="Ferres I."/>
            <person name="Bierque E."/>
            <person name="Girault D."/>
            <person name="Soupe-Gilbert M.-E."/>
            <person name="Picardeau M."/>
            <person name="Goarant C."/>
        </authorList>
    </citation>
    <scope>NUCLEOTIDE SEQUENCE [LARGE SCALE GENOMIC DNA]</scope>
    <source>
        <strain evidence="2 3">FH2-C-A2</strain>
    </source>
</reference>
<dbReference type="Gene3D" id="3.30.70.1320">
    <property type="entry name" value="Multidrug efflux transporter AcrB pore domain like"/>
    <property type="match status" value="1"/>
</dbReference>
<dbReference type="Gene3D" id="3.30.2090.10">
    <property type="entry name" value="Multidrug efflux transporter AcrB TolC docking domain, DN and DC subdomains"/>
    <property type="match status" value="2"/>
</dbReference>
<dbReference type="EMBL" id="NPDT01000004">
    <property type="protein sequence ID" value="PJZ65584.1"/>
    <property type="molecule type" value="Genomic_DNA"/>
</dbReference>
<sequence length="1042" mass="116227">MRTLIQSFIHNRLFMYLGVAFIFIAGGMSLCGLRRDAFPNVDMKQLVITTKFPGASPADVELRVTYPIEEKIKEIDGIDEIRSFSRNSVSDIDVRVSLDEKDPEKVLDEIRRAVDNAISEFPVQVTEKPKITERKSGSFPIMDFSVYGGKDEIELHTVAEFIELELEKIPGVARVDVFGKRDREWHILVNADRLKQYSLDLSDITQSIRNRNINLPAGSVDSEEAFDLRIDGEFKQPSEIGKIPVRTNDLFSTVRIGDISRVEDTFEYPRFLAIANGKQGLILSVIKKEKGDAIEVADLVQKRLAELEKTFPEGIKTFKLNDEAARTKNRLNVVSSNALIGFLIVFGILFLFLDFRTATLTSMSLPLSMLMTFAVIPFFDVSFNMISMMGLIISLGMLVDNSIVISENIYTYLGEKMDKTSAALKGTTEMVIPIFGSYLTTVAAFLPMLFMSGIMGKFIWQIPLVVIVALTASLIESFLFLPARIAAFAKTPEELRKSSGLRLKLDAFFNRMEEGFSNFVAMTIRNRYKSFATIMLLVLGSCGAMSRMDFILFPKEDIEIFLIKAEFPPSSRIFQTREKMKYMEEILKKIPKDELVSYSTKIGVQQTDPDDPLSRFGENLAVIMVYLTPESKRKRKATDILKSIEGDIRKTPGLSDVYLEEMAMAPPIGAPITIGILGKDYEVLKKVSSELQSFLKGIKGVHSVRDDFRYGRKQMYIKLDEGLESFTGVSTFAAANLLRTAYDGERAGNVRKGKTKIYLRVMYDKNFRKNPEEVKAIPLRNKAGNITNLSKISKMDLRESPELLSHRDFERAITVNADIRLEEGTTAHEANQKVADEFKPLIERQYPGVSIVFGGEEKDTQRSMASLAKAGVLALAGIFIILALTLQNFWRPFLILSTIPLGIVGIVIGFPLSGKAISFLAMIGIIGLAGVLVNASIVLVDCIDSLAKTSPKAPLDEVLMEASRRRFRPILLTTLTTVAGLLPTAYSVGGSDPVLIPMTLALGWGLGFGTLGSLLYVPVTLSVFQDLRRRLGFKPKTTPLHH</sequence>
<dbReference type="GO" id="GO:0042910">
    <property type="term" value="F:xenobiotic transmembrane transporter activity"/>
    <property type="evidence" value="ECO:0007669"/>
    <property type="project" value="TreeGrafter"/>
</dbReference>
<feature type="transmembrane region" description="Helical" evidence="1">
    <location>
        <begin position="1001"/>
        <end position="1024"/>
    </location>
</feature>
<dbReference type="SUPFAM" id="SSF82714">
    <property type="entry name" value="Multidrug efflux transporter AcrB TolC docking domain, DN and DC subdomains"/>
    <property type="match status" value="2"/>
</dbReference>
<evidence type="ECO:0000256" key="1">
    <source>
        <dbReference type="SAM" id="Phobius"/>
    </source>
</evidence>
<dbReference type="Proteomes" id="UP000231912">
    <property type="component" value="Unassembled WGS sequence"/>
</dbReference>
<dbReference type="GO" id="GO:0005886">
    <property type="term" value="C:plasma membrane"/>
    <property type="evidence" value="ECO:0007669"/>
    <property type="project" value="TreeGrafter"/>
</dbReference>
<keyword evidence="1" id="KW-1133">Transmembrane helix</keyword>
<dbReference type="Gene3D" id="3.30.70.1440">
    <property type="entry name" value="Multidrug efflux transporter AcrB pore domain"/>
    <property type="match status" value="1"/>
</dbReference>
<feature type="transmembrane region" description="Helical" evidence="1">
    <location>
        <begin position="12"/>
        <end position="30"/>
    </location>
</feature>
<gene>
    <name evidence="2" type="ORF">CH371_11655</name>
</gene>
<protein>
    <submittedName>
        <fullName evidence="2">Acriflavin resistance protein</fullName>
    </submittedName>
</protein>
<evidence type="ECO:0000313" key="2">
    <source>
        <dbReference type="EMBL" id="PJZ65584.1"/>
    </source>
</evidence>
<dbReference type="SUPFAM" id="SSF82866">
    <property type="entry name" value="Multidrug efflux transporter AcrB transmembrane domain"/>
    <property type="match status" value="2"/>
</dbReference>
<keyword evidence="1" id="KW-0812">Transmembrane</keyword>
<comment type="caution">
    <text evidence="2">The sequence shown here is derived from an EMBL/GenBank/DDBJ whole genome shotgun (WGS) entry which is preliminary data.</text>
</comment>
<dbReference type="PRINTS" id="PR00702">
    <property type="entry name" value="ACRIFLAVINRP"/>
</dbReference>
<organism evidence="2 3">
    <name type="scientific">Leptospira wolffii</name>
    <dbReference type="NCBI Taxonomy" id="409998"/>
    <lineage>
        <taxon>Bacteria</taxon>
        <taxon>Pseudomonadati</taxon>
        <taxon>Spirochaetota</taxon>
        <taxon>Spirochaetia</taxon>
        <taxon>Leptospirales</taxon>
        <taxon>Leptospiraceae</taxon>
        <taxon>Leptospira</taxon>
    </lineage>
</organism>
<feature type="transmembrane region" description="Helical" evidence="1">
    <location>
        <begin position="458"/>
        <end position="481"/>
    </location>
</feature>
<dbReference type="InterPro" id="IPR027463">
    <property type="entry name" value="AcrB_DN_DC_subdom"/>
</dbReference>
<feature type="transmembrane region" description="Helical" evidence="1">
    <location>
        <begin position="970"/>
        <end position="989"/>
    </location>
</feature>
<dbReference type="Gene3D" id="3.30.70.1430">
    <property type="entry name" value="Multidrug efflux transporter AcrB pore domain"/>
    <property type="match status" value="2"/>
</dbReference>
<name>A0A2M9ZB08_9LEPT</name>